<dbReference type="AlphaFoldDB" id="A0A410P397"/>
<dbReference type="OrthoDB" id="9806380at2"/>
<dbReference type="SUPFAM" id="SSF54909">
    <property type="entry name" value="Dimeric alpha+beta barrel"/>
    <property type="match status" value="1"/>
</dbReference>
<feature type="domain" description="DUF1330" evidence="1">
    <location>
        <begin position="5"/>
        <end position="98"/>
    </location>
</feature>
<dbReference type="Proteomes" id="UP000287243">
    <property type="component" value="Chromosome"/>
</dbReference>
<dbReference type="RefSeq" id="WP_128699276.1">
    <property type="nucleotide sequence ID" value="NZ_CP019384.1"/>
</dbReference>
<dbReference type="KEGG" id="vai:BU251_02280"/>
<accession>A0A410P397</accession>
<evidence type="ECO:0000259" key="1">
    <source>
        <dbReference type="Pfam" id="PF07045"/>
    </source>
</evidence>
<dbReference type="PANTHER" id="PTHR41521">
    <property type="match status" value="1"/>
</dbReference>
<evidence type="ECO:0000313" key="3">
    <source>
        <dbReference type="Proteomes" id="UP000287243"/>
    </source>
</evidence>
<organism evidence="2 3">
    <name type="scientific">Velamenicoccus archaeovorus</name>
    <dbReference type="NCBI Taxonomy" id="1930593"/>
    <lineage>
        <taxon>Bacteria</taxon>
        <taxon>Pseudomonadati</taxon>
        <taxon>Candidatus Omnitrophota</taxon>
        <taxon>Candidatus Velamenicoccus</taxon>
    </lineage>
</organism>
<dbReference type="EMBL" id="CP019384">
    <property type="protein sequence ID" value="QAT16639.1"/>
    <property type="molecule type" value="Genomic_DNA"/>
</dbReference>
<dbReference type="Pfam" id="PF07045">
    <property type="entry name" value="DUF1330"/>
    <property type="match status" value="1"/>
</dbReference>
<dbReference type="Gene3D" id="3.30.70.100">
    <property type="match status" value="1"/>
</dbReference>
<protein>
    <recommendedName>
        <fullName evidence="1">DUF1330 domain-containing protein</fullName>
    </recommendedName>
</protein>
<dbReference type="InterPro" id="IPR010753">
    <property type="entry name" value="DUF1330"/>
</dbReference>
<sequence>MKGSKVYMVIETKIKDKEKYGRYVDEVYDIVRRHGGRYLVRGGRVTPMFGGWTPERMVVIAFDSPEDLKKCFTSPEYLAVAPLRETSTETRSVILEGCQP</sequence>
<reference evidence="2 3" key="1">
    <citation type="submission" date="2017-01" db="EMBL/GenBank/DDBJ databases">
        <title>First insights into the biology of 'candidatus Vampirococcus archaeovorus'.</title>
        <authorList>
            <person name="Kizina J."/>
            <person name="Jordan S."/>
            <person name="Stueber K."/>
            <person name="Reinhardt R."/>
            <person name="Harder J."/>
        </authorList>
    </citation>
    <scope>NUCLEOTIDE SEQUENCE [LARGE SCALE GENOMIC DNA]</scope>
    <source>
        <strain evidence="2 3">LiM</strain>
    </source>
</reference>
<proteinExistence type="predicted"/>
<gene>
    <name evidence="2" type="ORF">BU251_02280</name>
</gene>
<name>A0A410P397_VELA1</name>
<keyword evidence="3" id="KW-1185">Reference proteome</keyword>
<dbReference type="PANTHER" id="PTHR41521:SF4">
    <property type="entry name" value="BLR0684 PROTEIN"/>
    <property type="match status" value="1"/>
</dbReference>
<dbReference type="InterPro" id="IPR011008">
    <property type="entry name" value="Dimeric_a/b-barrel"/>
</dbReference>
<evidence type="ECO:0000313" key="2">
    <source>
        <dbReference type="EMBL" id="QAT16639.1"/>
    </source>
</evidence>